<accession>A0A7J8M755</accession>
<evidence type="ECO:0000313" key="15">
    <source>
        <dbReference type="Proteomes" id="UP000593572"/>
    </source>
</evidence>
<evidence type="ECO:0000256" key="7">
    <source>
        <dbReference type="ARBA" id="ARBA00022824"/>
    </source>
</evidence>
<evidence type="ECO:0000256" key="8">
    <source>
        <dbReference type="ARBA" id="ARBA00023157"/>
    </source>
</evidence>
<evidence type="ECO:0000256" key="1">
    <source>
        <dbReference type="ARBA" id="ARBA00001182"/>
    </source>
</evidence>
<keyword evidence="9" id="KW-0413">Isomerase</keyword>
<dbReference type="PANTHER" id="PTHR45815:SF3">
    <property type="entry name" value="PROTEIN DISULFIDE-ISOMERASE A6"/>
    <property type="match status" value="1"/>
</dbReference>
<dbReference type="FunFam" id="3.40.30.10:FF:000050">
    <property type="entry name" value="protein disulfide-isomerase A6 isoform X1"/>
    <property type="match status" value="1"/>
</dbReference>
<dbReference type="GO" id="GO:0015035">
    <property type="term" value="F:protein-disulfide reductase activity"/>
    <property type="evidence" value="ECO:0007669"/>
    <property type="project" value="TreeGrafter"/>
</dbReference>
<dbReference type="Pfam" id="PF00085">
    <property type="entry name" value="Thioredoxin"/>
    <property type="match status" value="2"/>
</dbReference>
<dbReference type="InterPro" id="IPR005788">
    <property type="entry name" value="PDI_thioredoxin-like_dom"/>
</dbReference>
<comment type="function">
    <text evidence="11">Acts as a protein-folding catalyst that interacts with nascent polypeptides to catalyze the formation, isomerization, and reduction or oxidation of disulfide bonds.</text>
</comment>
<dbReference type="CDD" id="cd03001">
    <property type="entry name" value="PDI_a_P5"/>
    <property type="match status" value="2"/>
</dbReference>
<dbReference type="GO" id="GO:0034976">
    <property type="term" value="P:response to endoplasmic reticulum stress"/>
    <property type="evidence" value="ECO:0007669"/>
    <property type="project" value="TreeGrafter"/>
</dbReference>
<keyword evidence="7" id="KW-0256">Endoplasmic reticulum</keyword>
<evidence type="ECO:0000256" key="5">
    <source>
        <dbReference type="ARBA" id="ARBA00022729"/>
    </source>
</evidence>
<keyword evidence="8" id="KW-1015">Disulfide bond</keyword>
<dbReference type="PRINTS" id="PR00421">
    <property type="entry name" value="THIOREDOXIN"/>
</dbReference>
<evidence type="ECO:0000256" key="12">
    <source>
        <dbReference type="RuleBase" id="RU004208"/>
    </source>
</evidence>
<dbReference type="GO" id="GO:0003756">
    <property type="term" value="F:protein disulfide isomerase activity"/>
    <property type="evidence" value="ECO:0007669"/>
    <property type="project" value="UniProtKB-EC"/>
</dbReference>
<comment type="similarity">
    <text evidence="3 12">Belongs to the protein disulfide isomerase family.</text>
</comment>
<proteinExistence type="inferred from homology"/>
<evidence type="ECO:0000256" key="10">
    <source>
        <dbReference type="ARBA" id="ARBA00023284"/>
    </source>
</evidence>
<evidence type="ECO:0000256" key="3">
    <source>
        <dbReference type="ARBA" id="ARBA00006347"/>
    </source>
</evidence>
<feature type="domain" description="Thioredoxin" evidence="13">
    <location>
        <begin position="78"/>
        <end position="223"/>
    </location>
</feature>
<dbReference type="SUPFAM" id="SSF52833">
    <property type="entry name" value="Thioredoxin-like"/>
    <property type="match status" value="3"/>
</dbReference>
<dbReference type="EMBL" id="JABEZX010000007">
    <property type="protein sequence ID" value="MBA0560548.1"/>
    <property type="molecule type" value="Genomic_DNA"/>
</dbReference>
<keyword evidence="6" id="KW-0677">Repeat</keyword>
<dbReference type="PANTHER" id="PTHR45815">
    <property type="entry name" value="PROTEIN DISULFIDE-ISOMERASE A6"/>
    <property type="match status" value="1"/>
</dbReference>
<sequence>VLNSNGVVLVEFFAPWCGHCQALTPTWEKAANVLKGVATVAALDADAHKSLAQEYGIRGFPTIKVFAPGKPPVDYQGARDVKPIAEFALQQVKALLKDRLAGKASGGSSEKSEPSASVELNSRNFDELVLKSKELWIVEFFAPWCGHCKRLAPEWKRAANNLKGKVKLGHVDCDSEKSLMSRFNVQGFPTILVFGADKDSSVPYEGARTASAIESFALEQLETNVGPAEVTELTGPDVMEEKCSSAAICFVAFLPDILDSKAEGRNKYLDMLLSVAEKFKRSPYRQQPDLENRVGVGGYGYPALVALNVKKGAYAPLISAFELEHIIEFVKEAGRGGKGNLPLEGTPEIAKTEAWDGKDGEIKEEDEFSLEELMGDFTASKDEL</sequence>
<keyword evidence="10" id="KW-0676">Redox-active center</keyword>
<gene>
    <name evidence="14" type="ORF">Golob_017437</name>
</gene>
<dbReference type="EC" id="5.3.4.1" evidence="4"/>
<dbReference type="Proteomes" id="UP000593572">
    <property type="component" value="Unassembled WGS sequence"/>
</dbReference>
<dbReference type="Gene3D" id="3.40.30.10">
    <property type="entry name" value="Glutaredoxin"/>
    <property type="match status" value="2"/>
</dbReference>
<evidence type="ECO:0000313" key="14">
    <source>
        <dbReference type="EMBL" id="MBA0560548.1"/>
    </source>
</evidence>
<evidence type="ECO:0000256" key="6">
    <source>
        <dbReference type="ARBA" id="ARBA00022737"/>
    </source>
</evidence>
<dbReference type="AlphaFoldDB" id="A0A7J8M755"/>
<dbReference type="NCBIfam" id="TIGR01126">
    <property type="entry name" value="pdi_dom"/>
    <property type="match status" value="1"/>
</dbReference>
<keyword evidence="15" id="KW-1185">Reference proteome</keyword>
<protein>
    <recommendedName>
        <fullName evidence="4">protein disulfide-isomerase</fullName>
        <ecNumber evidence="4">5.3.4.1</ecNumber>
    </recommendedName>
</protein>
<evidence type="ECO:0000259" key="13">
    <source>
        <dbReference type="PROSITE" id="PS51352"/>
    </source>
</evidence>
<dbReference type="InterPro" id="IPR013766">
    <property type="entry name" value="Thioredoxin_domain"/>
</dbReference>
<name>A0A7J8M755_9ROSI</name>
<comment type="caution">
    <text evidence="14">The sequence shown here is derived from an EMBL/GenBank/DDBJ whole genome shotgun (WGS) entry which is preliminary data.</text>
</comment>
<evidence type="ECO:0000256" key="9">
    <source>
        <dbReference type="ARBA" id="ARBA00023235"/>
    </source>
</evidence>
<evidence type="ECO:0000256" key="4">
    <source>
        <dbReference type="ARBA" id="ARBA00012723"/>
    </source>
</evidence>
<dbReference type="PROSITE" id="PS00194">
    <property type="entry name" value="THIOREDOXIN_1"/>
    <property type="match status" value="2"/>
</dbReference>
<dbReference type="InterPro" id="IPR017937">
    <property type="entry name" value="Thioredoxin_CS"/>
</dbReference>
<feature type="domain" description="Thioredoxin" evidence="13">
    <location>
        <begin position="1"/>
        <end position="71"/>
    </location>
</feature>
<evidence type="ECO:0000256" key="2">
    <source>
        <dbReference type="ARBA" id="ARBA00004319"/>
    </source>
</evidence>
<evidence type="ECO:0000256" key="11">
    <source>
        <dbReference type="ARBA" id="ARBA00054003"/>
    </source>
</evidence>
<reference evidence="14 15" key="1">
    <citation type="journal article" date="2019" name="Genome Biol. Evol.">
        <title>Insights into the evolution of the New World diploid cottons (Gossypium, subgenus Houzingenia) based on genome sequencing.</title>
        <authorList>
            <person name="Grover C.E."/>
            <person name="Arick M.A. 2nd"/>
            <person name="Thrash A."/>
            <person name="Conover J.L."/>
            <person name="Sanders W.S."/>
            <person name="Peterson D.G."/>
            <person name="Frelichowski J.E."/>
            <person name="Scheffler J.A."/>
            <person name="Scheffler B.E."/>
            <person name="Wendel J.F."/>
        </authorList>
    </citation>
    <scope>NUCLEOTIDE SEQUENCE [LARGE SCALE GENOMIC DNA]</scope>
    <source>
        <strain evidence="14">157</strain>
        <tissue evidence="14">Leaf</tissue>
    </source>
</reference>
<dbReference type="PROSITE" id="PS51352">
    <property type="entry name" value="THIOREDOXIN_2"/>
    <property type="match status" value="2"/>
</dbReference>
<organism evidence="14 15">
    <name type="scientific">Gossypium lobatum</name>
    <dbReference type="NCBI Taxonomy" id="34289"/>
    <lineage>
        <taxon>Eukaryota</taxon>
        <taxon>Viridiplantae</taxon>
        <taxon>Streptophyta</taxon>
        <taxon>Embryophyta</taxon>
        <taxon>Tracheophyta</taxon>
        <taxon>Spermatophyta</taxon>
        <taxon>Magnoliopsida</taxon>
        <taxon>eudicotyledons</taxon>
        <taxon>Gunneridae</taxon>
        <taxon>Pentapetalae</taxon>
        <taxon>rosids</taxon>
        <taxon>malvids</taxon>
        <taxon>Malvales</taxon>
        <taxon>Malvaceae</taxon>
        <taxon>Malvoideae</taxon>
        <taxon>Gossypium</taxon>
    </lineage>
</organism>
<comment type="subcellular location">
    <subcellularLocation>
        <location evidence="2">Endoplasmic reticulum lumen</location>
    </subcellularLocation>
</comment>
<feature type="non-terminal residue" evidence="14">
    <location>
        <position position="384"/>
    </location>
</feature>
<dbReference type="InterPro" id="IPR036249">
    <property type="entry name" value="Thioredoxin-like_sf"/>
</dbReference>
<keyword evidence="5" id="KW-0732">Signal</keyword>
<dbReference type="CDD" id="cd02983">
    <property type="entry name" value="P5_C"/>
    <property type="match status" value="1"/>
</dbReference>
<dbReference type="GO" id="GO:0005788">
    <property type="term" value="C:endoplasmic reticulum lumen"/>
    <property type="evidence" value="ECO:0007669"/>
    <property type="project" value="UniProtKB-SubCell"/>
</dbReference>
<comment type="catalytic activity">
    <reaction evidence="1">
        <text>Catalyzes the rearrangement of -S-S- bonds in proteins.</text>
        <dbReference type="EC" id="5.3.4.1"/>
    </reaction>
</comment>